<sequence>MPAHAKTVPPKGSDAEQPSKPKRGAPSKVVGIKHAFLLARNDEWLGTCNKTGTVKIEVFLNNITKLWFLKYGDLPFEKDLDIDKPDPDLSLLDAPQELTDAECHRFKEHCKISNLSSAYSQISQWFRNHNNKLLKNNTNEVILNRINHTLGAESVDAPRKRQAAQIFLREYQTKVYAIFTGRWEEELANAKAASKKPLKKVTILMKVTQELLNKQSPSFCAEIDQMVLNDYLAHVAKWESKGKGSYARQGDSPKAYDSALFRSGDYMQPMIRCAGTNMGMNIIMMYVGPVGRRQGKVEVRTLYHGKTRGLLGQTWQQLDPTGFDAATASAARWGRLTTSLSG</sequence>
<accession>A0A067PNJ3</accession>
<evidence type="ECO:0000256" key="1">
    <source>
        <dbReference type="SAM" id="MobiDB-lite"/>
    </source>
</evidence>
<protein>
    <submittedName>
        <fullName evidence="2">Uncharacterized protein</fullName>
    </submittedName>
</protein>
<dbReference type="Proteomes" id="UP000027265">
    <property type="component" value="Unassembled WGS sequence"/>
</dbReference>
<proteinExistence type="predicted"/>
<dbReference type="HOGENOM" id="CLU_819179_0_0_1"/>
<organism evidence="2 3">
    <name type="scientific">Jaapia argillacea MUCL 33604</name>
    <dbReference type="NCBI Taxonomy" id="933084"/>
    <lineage>
        <taxon>Eukaryota</taxon>
        <taxon>Fungi</taxon>
        <taxon>Dikarya</taxon>
        <taxon>Basidiomycota</taxon>
        <taxon>Agaricomycotina</taxon>
        <taxon>Agaricomycetes</taxon>
        <taxon>Agaricomycetidae</taxon>
        <taxon>Jaapiales</taxon>
        <taxon>Jaapiaceae</taxon>
        <taxon>Jaapia</taxon>
    </lineage>
</organism>
<gene>
    <name evidence="2" type="ORF">JAAARDRAFT_50079</name>
</gene>
<evidence type="ECO:0000313" key="3">
    <source>
        <dbReference type="Proteomes" id="UP000027265"/>
    </source>
</evidence>
<dbReference type="InParanoid" id="A0A067PNJ3"/>
<reference evidence="3" key="1">
    <citation type="journal article" date="2014" name="Proc. Natl. Acad. Sci. U.S.A.">
        <title>Extensive sampling of basidiomycete genomes demonstrates inadequacy of the white-rot/brown-rot paradigm for wood decay fungi.</title>
        <authorList>
            <person name="Riley R."/>
            <person name="Salamov A.A."/>
            <person name="Brown D.W."/>
            <person name="Nagy L.G."/>
            <person name="Floudas D."/>
            <person name="Held B.W."/>
            <person name="Levasseur A."/>
            <person name="Lombard V."/>
            <person name="Morin E."/>
            <person name="Otillar R."/>
            <person name="Lindquist E.A."/>
            <person name="Sun H."/>
            <person name="LaButti K.M."/>
            <person name="Schmutz J."/>
            <person name="Jabbour D."/>
            <person name="Luo H."/>
            <person name="Baker S.E."/>
            <person name="Pisabarro A.G."/>
            <person name="Walton J.D."/>
            <person name="Blanchette R.A."/>
            <person name="Henrissat B."/>
            <person name="Martin F."/>
            <person name="Cullen D."/>
            <person name="Hibbett D.S."/>
            <person name="Grigoriev I.V."/>
        </authorList>
    </citation>
    <scope>NUCLEOTIDE SEQUENCE [LARGE SCALE GENOMIC DNA]</scope>
    <source>
        <strain evidence="3">MUCL 33604</strain>
    </source>
</reference>
<evidence type="ECO:0000313" key="2">
    <source>
        <dbReference type="EMBL" id="KDQ52867.1"/>
    </source>
</evidence>
<keyword evidence="3" id="KW-1185">Reference proteome</keyword>
<feature type="region of interest" description="Disordered" evidence="1">
    <location>
        <begin position="1"/>
        <end position="27"/>
    </location>
</feature>
<name>A0A067PNJ3_9AGAM</name>
<dbReference type="OrthoDB" id="2980832at2759"/>
<dbReference type="EMBL" id="KL197737">
    <property type="protein sequence ID" value="KDQ52867.1"/>
    <property type="molecule type" value="Genomic_DNA"/>
</dbReference>
<dbReference type="AlphaFoldDB" id="A0A067PNJ3"/>